<proteinExistence type="inferred from homology"/>
<dbReference type="Pfam" id="PF00860">
    <property type="entry name" value="Xan_ur_permease"/>
    <property type="match status" value="1"/>
</dbReference>
<dbReference type="NCBIfam" id="NF037981">
    <property type="entry name" value="NCS2_1"/>
    <property type="match status" value="1"/>
</dbReference>
<dbReference type="GO" id="GO:0022857">
    <property type="term" value="F:transmembrane transporter activity"/>
    <property type="evidence" value="ECO:0007669"/>
    <property type="project" value="InterPro"/>
</dbReference>
<dbReference type="InterPro" id="IPR006043">
    <property type="entry name" value="NCS2"/>
</dbReference>
<feature type="region of interest" description="Disordered" evidence="6">
    <location>
        <begin position="1"/>
        <end position="25"/>
    </location>
</feature>
<dbReference type="Proteomes" id="UP001152523">
    <property type="component" value="Unassembled WGS sequence"/>
</dbReference>
<feature type="compositionally biased region" description="Basic and acidic residues" evidence="6">
    <location>
        <begin position="10"/>
        <end position="25"/>
    </location>
</feature>
<comment type="similarity">
    <text evidence="2">Belongs to the nucleobase:cation symporter-2 (NCS2) (TC 2.A.40) family.</text>
</comment>
<feature type="transmembrane region" description="Helical" evidence="7">
    <location>
        <begin position="376"/>
        <end position="397"/>
    </location>
</feature>
<feature type="transmembrane region" description="Helical" evidence="7">
    <location>
        <begin position="433"/>
        <end position="449"/>
    </location>
</feature>
<feature type="transmembrane region" description="Helical" evidence="7">
    <location>
        <begin position="173"/>
        <end position="195"/>
    </location>
</feature>
<feature type="transmembrane region" description="Helical" evidence="7">
    <location>
        <begin position="109"/>
        <end position="126"/>
    </location>
</feature>
<dbReference type="GO" id="GO:0016020">
    <property type="term" value="C:membrane"/>
    <property type="evidence" value="ECO:0007669"/>
    <property type="project" value="UniProtKB-SubCell"/>
</dbReference>
<protein>
    <recommendedName>
        <fullName evidence="10">Nucleobase-ascorbate transporter 10</fullName>
    </recommendedName>
</protein>
<feature type="transmembrane region" description="Helical" evidence="7">
    <location>
        <begin position="232"/>
        <end position="251"/>
    </location>
</feature>
<evidence type="ECO:0000313" key="8">
    <source>
        <dbReference type="EMBL" id="CAH9053382.1"/>
    </source>
</evidence>
<evidence type="ECO:0000256" key="1">
    <source>
        <dbReference type="ARBA" id="ARBA00004141"/>
    </source>
</evidence>
<keyword evidence="5 7" id="KW-0472">Membrane</keyword>
<reference evidence="8" key="1">
    <citation type="submission" date="2022-07" db="EMBL/GenBank/DDBJ databases">
        <authorList>
            <person name="Macas J."/>
            <person name="Novak P."/>
            <person name="Neumann P."/>
        </authorList>
    </citation>
    <scope>NUCLEOTIDE SEQUENCE</scope>
</reference>
<keyword evidence="3 7" id="KW-0812">Transmembrane</keyword>
<feature type="transmembrane region" description="Helical" evidence="7">
    <location>
        <begin position="202"/>
        <end position="220"/>
    </location>
</feature>
<comment type="caution">
    <text evidence="8">The sequence shown here is derived from an EMBL/GenBank/DDBJ whole genome shotgun (WGS) entry which is preliminary data.</text>
</comment>
<feature type="transmembrane region" description="Helical" evidence="7">
    <location>
        <begin position="295"/>
        <end position="315"/>
    </location>
</feature>
<evidence type="ECO:0000256" key="4">
    <source>
        <dbReference type="ARBA" id="ARBA00022989"/>
    </source>
</evidence>
<dbReference type="AlphaFoldDB" id="A0AAV0BYD2"/>
<dbReference type="EMBL" id="CAMAPF010000005">
    <property type="protein sequence ID" value="CAH9053382.1"/>
    <property type="molecule type" value="Genomic_DNA"/>
</dbReference>
<comment type="subcellular location">
    <subcellularLocation>
        <location evidence="1">Membrane</location>
        <topology evidence="1">Multi-pass membrane protein</topology>
    </subcellularLocation>
</comment>
<dbReference type="PANTHER" id="PTHR11119">
    <property type="entry name" value="XANTHINE-URACIL / VITAMIN C PERMEASE FAMILY MEMBER"/>
    <property type="match status" value="1"/>
</dbReference>
<evidence type="ECO:0000256" key="3">
    <source>
        <dbReference type="ARBA" id="ARBA00022692"/>
    </source>
</evidence>
<gene>
    <name evidence="8" type="ORF">CEPIT_LOCUS509</name>
</gene>
<keyword evidence="4 7" id="KW-1133">Transmembrane helix</keyword>
<evidence type="ECO:0000256" key="6">
    <source>
        <dbReference type="SAM" id="MobiDB-lite"/>
    </source>
</evidence>
<sequence>MSSEGGNEGGGRKAEDNKKAEEKPQPHAVLEQLSGVQFCVNSPPSWSEAIFLGFQHYLLTLGNIVFIPKTIVPQMGGSKVEEARVVQVLLFISGINTLFQSLFGVRLPSVIGGSYAYLIPISSIVQSRKFQQIPDPHMRFEHTMRSIQGALIVASSFQVVAGFIGLWRNATRFLSPLSVVPLITLTGLGLFYLGFPLMAECAVVGIPELFFIILVSQYLPTWLKLKKPILDRFAVLFSVSIVWIYAAILTWSGPYKTYSEENCRIDSSRLMSGSSWISVPLPFQWGAPTFNAGDVFAILASCFVSSIESTAVFYATSRYGSATPVPPSIMSRGVGWLGVGTLLSGLFGGLTGPCATAENAGLLALTKVGSRRVAQISAGFMISFAILGKFGALFASIPMPVMAALYCVFFAYVSSAGLGFLQFCNLNSFRTKFILGFSLFMGLSLPQYFKEHQIVFGSYPVHTHARWFNDIISVIFMSHATVAVIIAEFLDRTLPNNDSKDNGSSWWQKFVAYGRDVRSDEFYKLPFKLNRFF</sequence>
<feature type="transmembrane region" description="Helical" evidence="7">
    <location>
        <begin position="335"/>
        <end position="355"/>
    </location>
</feature>
<keyword evidence="9" id="KW-1185">Reference proteome</keyword>
<accession>A0AAV0BYD2</accession>
<feature type="transmembrane region" description="Helical" evidence="7">
    <location>
        <begin position="147"/>
        <end position="167"/>
    </location>
</feature>
<feature type="non-terminal residue" evidence="8">
    <location>
        <position position="533"/>
    </location>
</feature>
<feature type="transmembrane region" description="Helical" evidence="7">
    <location>
        <begin position="471"/>
        <end position="490"/>
    </location>
</feature>
<evidence type="ECO:0000256" key="7">
    <source>
        <dbReference type="SAM" id="Phobius"/>
    </source>
</evidence>
<evidence type="ECO:0000313" key="9">
    <source>
        <dbReference type="Proteomes" id="UP001152523"/>
    </source>
</evidence>
<evidence type="ECO:0000256" key="5">
    <source>
        <dbReference type="ARBA" id="ARBA00023136"/>
    </source>
</evidence>
<feature type="transmembrane region" description="Helical" evidence="7">
    <location>
        <begin position="403"/>
        <end position="421"/>
    </location>
</feature>
<evidence type="ECO:0008006" key="10">
    <source>
        <dbReference type="Google" id="ProtNLM"/>
    </source>
</evidence>
<evidence type="ECO:0000256" key="2">
    <source>
        <dbReference type="ARBA" id="ARBA00008821"/>
    </source>
</evidence>
<organism evidence="8 9">
    <name type="scientific">Cuscuta epithymum</name>
    <dbReference type="NCBI Taxonomy" id="186058"/>
    <lineage>
        <taxon>Eukaryota</taxon>
        <taxon>Viridiplantae</taxon>
        <taxon>Streptophyta</taxon>
        <taxon>Embryophyta</taxon>
        <taxon>Tracheophyta</taxon>
        <taxon>Spermatophyta</taxon>
        <taxon>Magnoliopsida</taxon>
        <taxon>eudicotyledons</taxon>
        <taxon>Gunneridae</taxon>
        <taxon>Pentapetalae</taxon>
        <taxon>asterids</taxon>
        <taxon>lamiids</taxon>
        <taxon>Solanales</taxon>
        <taxon>Convolvulaceae</taxon>
        <taxon>Cuscuteae</taxon>
        <taxon>Cuscuta</taxon>
        <taxon>Cuscuta subgen. Cuscuta</taxon>
    </lineage>
</organism>
<name>A0AAV0BYD2_9ASTE</name>